<organism evidence="1 2">
    <name type="scientific">Amniculicola lignicola CBS 123094</name>
    <dbReference type="NCBI Taxonomy" id="1392246"/>
    <lineage>
        <taxon>Eukaryota</taxon>
        <taxon>Fungi</taxon>
        <taxon>Dikarya</taxon>
        <taxon>Ascomycota</taxon>
        <taxon>Pezizomycotina</taxon>
        <taxon>Dothideomycetes</taxon>
        <taxon>Pleosporomycetidae</taxon>
        <taxon>Pleosporales</taxon>
        <taxon>Amniculicolaceae</taxon>
        <taxon>Amniculicola</taxon>
    </lineage>
</organism>
<accession>A0A6A5WKK0</accession>
<protein>
    <submittedName>
        <fullName evidence="1">Uncharacterized protein</fullName>
    </submittedName>
</protein>
<reference evidence="1" key="1">
    <citation type="journal article" date="2020" name="Stud. Mycol.">
        <title>101 Dothideomycetes genomes: a test case for predicting lifestyles and emergence of pathogens.</title>
        <authorList>
            <person name="Haridas S."/>
            <person name="Albert R."/>
            <person name="Binder M."/>
            <person name="Bloem J."/>
            <person name="Labutti K."/>
            <person name="Salamov A."/>
            <person name="Andreopoulos B."/>
            <person name="Baker S."/>
            <person name="Barry K."/>
            <person name="Bills G."/>
            <person name="Bluhm B."/>
            <person name="Cannon C."/>
            <person name="Castanera R."/>
            <person name="Culley D."/>
            <person name="Daum C."/>
            <person name="Ezra D."/>
            <person name="Gonzalez J."/>
            <person name="Henrissat B."/>
            <person name="Kuo A."/>
            <person name="Liang C."/>
            <person name="Lipzen A."/>
            <person name="Lutzoni F."/>
            <person name="Magnuson J."/>
            <person name="Mondo S."/>
            <person name="Nolan M."/>
            <person name="Ohm R."/>
            <person name="Pangilinan J."/>
            <person name="Park H.-J."/>
            <person name="Ramirez L."/>
            <person name="Alfaro M."/>
            <person name="Sun H."/>
            <person name="Tritt A."/>
            <person name="Yoshinaga Y."/>
            <person name="Zwiers L.-H."/>
            <person name="Turgeon B."/>
            <person name="Goodwin S."/>
            <person name="Spatafora J."/>
            <person name="Crous P."/>
            <person name="Grigoriev I."/>
        </authorList>
    </citation>
    <scope>NUCLEOTIDE SEQUENCE</scope>
    <source>
        <strain evidence="1">CBS 123094</strain>
    </source>
</reference>
<keyword evidence="2" id="KW-1185">Reference proteome</keyword>
<proteinExistence type="predicted"/>
<dbReference type="Proteomes" id="UP000799779">
    <property type="component" value="Unassembled WGS sequence"/>
</dbReference>
<evidence type="ECO:0000313" key="1">
    <source>
        <dbReference type="EMBL" id="KAF2002383.1"/>
    </source>
</evidence>
<dbReference type="AlphaFoldDB" id="A0A6A5WKK0"/>
<evidence type="ECO:0000313" key="2">
    <source>
        <dbReference type="Proteomes" id="UP000799779"/>
    </source>
</evidence>
<dbReference type="EMBL" id="ML977578">
    <property type="protein sequence ID" value="KAF2002383.1"/>
    <property type="molecule type" value="Genomic_DNA"/>
</dbReference>
<gene>
    <name evidence="1" type="ORF">P154DRAFT_521178</name>
</gene>
<name>A0A6A5WKK0_9PLEO</name>
<dbReference type="OrthoDB" id="4152607at2759"/>
<sequence length="207" mass="23407">MTVLNRSPAGPTLFYLPASFGFKQLNFDYTPQYLFRIFDKDSSGRNDGTVITSKASITGSQESGRTDLLTLEEQKATELLHVHLNKPCFSGEESGNLKPWASSLLFAIQYTVWRGRVGNRPLFNIQICVVDTTNFPRGQFVQHLWLINSYYTTAKQLGNSAQGFFDSRPEKEDFYNGEYLSQRVVNHKGRSPSDKNSFTLYACATAF</sequence>